<keyword evidence="2" id="KW-1185">Reference proteome</keyword>
<reference evidence="1 2" key="1">
    <citation type="submission" date="2020-08" db="EMBL/GenBank/DDBJ databases">
        <title>Sequencing the genomes of 1000 actinobacteria strains.</title>
        <authorList>
            <person name="Klenk H.-P."/>
        </authorList>
    </citation>
    <scope>NUCLEOTIDE SEQUENCE [LARGE SCALE GENOMIC DNA]</scope>
    <source>
        <strain evidence="1 2">DSM 44593</strain>
    </source>
</reference>
<evidence type="ECO:0000313" key="1">
    <source>
        <dbReference type="EMBL" id="MBB6000211.1"/>
    </source>
</evidence>
<dbReference type="AlphaFoldDB" id="A0A841ELD3"/>
<accession>A0A841ELD3</accession>
<dbReference type="EMBL" id="JACHLY010000001">
    <property type="protein sequence ID" value="MBB6000211.1"/>
    <property type="molecule type" value="Genomic_DNA"/>
</dbReference>
<name>A0A841ELD3_9ACTN</name>
<dbReference type="RefSeq" id="WP_184637492.1">
    <property type="nucleotide sequence ID" value="NZ_BAABKT010000029.1"/>
</dbReference>
<protein>
    <submittedName>
        <fullName evidence="1">Uncharacterized protein</fullName>
    </submittedName>
</protein>
<evidence type="ECO:0000313" key="2">
    <source>
        <dbReference type="Proteomes" id="UP000578077"/>
    </source>
</evidence>
<dbReference type="Proteomes" id="UP000578077">
    <property type="component" value="Unassembled WGS sequence"/>
</dbReference>
<proteinExistence type="predicted"/>
<sequence>MALSVAALGTNQYTTTIEDVRNLVAAVLPGDGGIGVGWQFPVAPVQQEIGIAVEIGPGIAVLDGNAATLQGSYFVWSAEPEVQSWPAPAAQPRVDALVLSVADAQYGEVETQGPTWLIVEGVASTTPVAPSDAEISAMTEPGAWTRVANVRVDPGDATIAPANIERALLPHDGGWKLFSLEPGYETYNGRPPSYRVRDGRVWLSGQMGRTNGAQFTDAQLSGSVLARMPPELAPQRITYGFLAGSIYYGHEGDPNRGGHGLRGEIQADGTIRAYRWSHDYQPVWIGFDGVFWWLD</sequence>
<organism evidence="1 2">
    <name type="scientific">Streptomonospora salina</name>
    <dbReference type="NCBI Taxonomy" id="104205"/>
    <lineage>
        <taxon>Bacteria</taxon>
        <taxon>Bacillati</taxon>
        <taxon>Actinomycetota</taxon>
        <taxon>Actinomycetes</taxon>
        <taxon>Streptosporangiales</taxon>
        <taxon>Nocardiopsidaceae</taxon>
        <taxon>Streptomonospora</taxon>
    </lineage>
</organism>
<comment type="caution">
    <text evidence="1">The sequence shown here is derived from an EMBL/GenBank/DDBJ whole genome shotgun (WGS) entry which is preliminary data.</text>
</comment>
<gene>
    <name evidence="1" type="ORF">HNR25_003962</name>
</gene>